<comment type="subcellular location">
    <subcellularLocation>
        <location evidence="2">Cytoplasm</location>
    </subcellularLocation>
    <subcellularLocation>
        <location evidence="1">Nucleus</location>
    </subcellularLocation>
</comment>
<evidence type="ECO:0000256" key="2">
    <source>
        <dbReference type="ARBA" id="ARBA00004496"/>
    </source>
</evidence>
<keyword evidence="3" id="KW-0963">Cytoplasm</keyword>
<keyword evidence="7" id="KW-1185">Reference proteome</keyword>
<comment type="caution">
    <text evidence="6">The sequence shown here is derived from an EMBL/GenBank/DDBJ whole genome shotgun (WGS) entry which is preliminary data.</text>
</comment>
<evidence type="ECO:0000256" key="1">
    <source>
        <dbReference type="ARBA" id="ARBA00004123"/>
    </source>
</evidence>
<feature type="region of interest" description="Disordered" evidence="5">
    <location>
        <begin position="304"/>
        <end position="323"/>
    </location>
</feature>
<dbReference type="EMBL" id="CAJFCJ010000025">
    <property type="protein sequence ID" value="CAD5125230.1"/>
    <property type="molecule type" value="Genomic_DNA"/>
</dbReference>
<evidence type="ECO:0000256" key="5">
    <source>
        <dbReference type="SAM" id="MobiDB-lite"/>
    </source>
</evidence>
<feature type="region of interest" description="Disordered" evidence="5">
    <location>
        <begin position="81"/>
        <end position="100"/>
    </location>
</feature>
<proteinExistence type="predicted"/>
<accession>A0A7I8WAR3</accession>
<evidence type="ECO:0000256" key="3">
    <source>
        <dbReference type="ARBA" id="ARBA00022490"/>
    </source>
</evidence>
<dbReference type="AlphaFoldDB" id="A0A7I8WAR3"/>
<feature type="region of interest" description="Disordered" evidence="5">
    <location>
        <begin position="1"/>
        <end position="28"/>
    </location>
</feature>
<feature type="compositionally biased region" description="Basic residues" evidence="5">
    <location>
        <begin position="18"/>
        <end position="28"/>
    </location>
</feature>
<evidence type="ECO:0000313" key="6">
    <source>
        <dbReference type="EMBL" id="CAD5125230.1"/>
    </source>
</evidence>
<dbReference type="Pfam" id="PF07004">
    <property type="entry name" value="SHIPPO-rpt"/>
    <property type="match status" value="3"/>
</dbReference>
<feature type="compositionally biased region" description="Basic and acidic residues" evidence="5">
    <location>
        <begin position="1"/>
        <end position="17"/>
    </location>
</feature>
<dbReference type="InterPro" id="IPR010736">
    <property type="entry name" value="SHIPPO-rpt"/>
</dbReference>
<organism evidence="6 7">
    <name type="scientific">Dimorphilus gyrociliatus</name>
    <dbReference type="NCBI Taxonomy" id="2664684"/>
    <lineage>
        <taxon>Eukaryota</taxon>
        <taxon>Metazoa</taxon>
        <taxon>Spiralia</taxon>
        <taxon>Lophotrochozoa</taxon>
        <taxon>Annelida</taxon>
        <taxon>Polychaeta</taxon>
        <taxon>Polychaeta incertae sedis</taxon>
        <taxon>Dinophilidae</taxon>
        <taxon>Dimorphilus</taxon>
    </lineage>
</organism>
<feature type="region of interest" description="Disordered" evidence="5">
    <location>
        <begin position="130"/>
        <end position="157"/>
    </location>
</feature>
<name>A0A7I8WAR3_9ANNE</name>
<feature type="region of interest" description="Disordered" evidence="5">
    <location>
        <begin position="221"/>
        <end position="242"/>
    </location>
</feature>
<gene>
    <name evidence="6" type="ORF">DGYR_LOCUS12643</name>
</gene>
<dbReference type="GO" id="GO:0001939">
    <property type="term" value="C:female pronucleus"/>
    <property type="evidence" value="ECO:0007669"/>
    <property type="project" value="TreeGrafter"/>
</dbReference>
<dbReference type="PANTHER" id="PTHR35678:SF1">
    <property type="entry name" value="PROTEIN STPG4"/>
    <property type="match status" value="1"/>
</dbReference>
<dbReference type="GO" id="GO:0044727">
    <property type="term" value="P:epigenetic programing of male pronucleus"/>
    <property type="evidence" value="ECO:0007669"/>
    <property type="project" value="TreeGrafter"/>
</dbReference>
<evidence type="ECO:0000313" key="7">
    <source>
        <dbReference type="Proteomes" id="UP000549394"/>
    </source>
</evidence>
<dbReference type="GO" id="GO:0042585">
    <property type="term" value="C:germinal vesicle"/>
    <property type="evidence" value="ECO:0007669"/>
    <property type="project" value="TreeGrafter"/>
</dbReference>
<protein>
    <submittedName>
        <fullName evidence="6">DgyrCDS13469</fullName>
    </submittedName>
</protein>
<dbReference type="GO" id="GO:0005737">
    <property type="term" value="C:cytoplasm"/>
    <property type="evidence" value="ECO:0007669"/>
    <property type="project" value="UniProtKB-SubCell"/>
</dbReference>
<dbReference type="PANTHER" id="PTHR35678">
    <property type="entry name" value="PROTEIN STPG4"/>
    <property type="match status" value="1"/>
</dbReference>
<reference evidence="6 7" key="1">
    <citation type="submission" date="2020-08" db="EMBL/GenBank/DDBJ databases">
        <authorList>
            <person name="Hejnol A."/>
        </authorList>
    </citation>
    <scope>NUCLEOTIDE SEQUENCE [LARGE SCALE GENOMIC DNA]</scope>
</reference>
<keyword evidence="4" id="KW-0539">Nucleus</keyword>
<sequence length="344" mass="38226">MSDSIRYLDEEPGERLNGKRKSGNLHKGRSIVPLRSTIPTKYQTVVISNSEQRGFCSQAKRFNYENHLTEGPGPGNYVGHSEAETKSTSFSKKGTGGFASKSRRIRRDLAENHPGVGSYKLPATLKSRHDFSTSNTSSFHRPVVSGTREPNSLPGPNIYKTATAAKWTNKTNNVSGDAAFKSKSKRELLVLKDSDRVAPTQYDVKDTLQRQSVKIPFSSFKSRTRRQMAPTPPKIPGPADYSPGEKADMNKKLGFPKQHYLCISAPAMPLPETPPLPGPGQYDIKGQIETEKHYMTHSAFVSSSSRWNSQARNPDFPGPAHYHPDGTVQSKQSFLYNAQQKWIC</sequence>
<dbReference type="GO" id="GO:0042393">
    <property type="term" value="F:histone binding"/>
    <property type="evidence" value="ECO:0007669"/>
    <property type="project" value="TreeGrafter"/>
</dbReference>
<dbReference type="GO" id="GO:0003682">
    <property type="term" value="F:chromatin binding"/>
    <property type="evidence" value="ECO:0007669"/>
    <property type="project" value="TreeGrafter"/>
</dbReference>
<evidence type="ECO:0000256" key="4">
    <source>
        <dbReference type="ARBA" id="ARBA00023242"/>
    </source>
</evidence>
<dbReference type="Proteomes" id="UP000549394">
    <property type="component" value="Unassembled WGS sequence"/>
</dbReference>
<dbReference type="OrthoDB" id="186871at2759"/>
<dbReference type="GO" id="GO:0001940">
    <property type="term" value="C:male pronucleus"/>
    <property type="evidence" value="ECO:0007669"/>
    <property type="project" value="TreeGrafter"/>
</dbReference>